<evidence type="ECO:0000313" key="2">
    <source>
        <dbReference type="Proteomes" id="UP000076154"/>
    </source>
</evidence>
<evidence type="ECO:0000313" key="1">
    <source>
        <dbReference type="EMBL" id="RDB25979.1"/>
    </source>
</evidence>
<keyword evidence="2" id="KW-1185">Reference proteome</keyword>
<sequence length="65" mass="7144">MELPDNAIVYDNSFTTNTTADPAEFAAWFSQLNTTLTSLKKISMELRQPPSSLVASSTEIARHPS</sequence>
<gene>
    <name evidence="1" type="ORF">Hypma_006726</name>
</gene>
<reference evidence="1" key="1">
    <citation type="submission" date="2018-04" db="EMBL/GenBank/DDBJ databases">
        <title>Whole genome sequencing of Hypsizygus marmoreus.</title>
        <authorList>
            <person name="Choi I.-G."/>
            <person name="Min B."/>
            <person name="Kim J.-G."/>
            <person name="Kim S."/>
            <person name="Oh Y.-L."/>
            <person name="Kong W.-S."/>
            <person name="Park H."/>
            <person name="Jeong J."/>
            <person name="Song E.-S."/>
        </authorList>
    </citation>
    <scope>NUCLEOTIDE SEQUENCE [LARGE SCALE GENOMIC DNA]</scope>
    <source>
        <strain evidence="1">51987-8</strain>
    </source>
</reference>
<dbReference type="InParanoid" id="A0A369JUG9"/>
<protein>
    <submittedName>
        <fullName evidence="1">Uncharacterized protein</fullName>
    </submittedName>
</protein>
<dbReference type="Proteomes" id="UP000076154">
    <property type="component" value="Unassembled WGS sequence"/>
</dbReference>
<proteinExistence type="predicted"/>
<accession>A0A369JUG9</accession>
<dbReference type="EMBL" id="LUEZ02000040">
    <property type="protein sequence ID" value="RDB25979.1"/>
    <property type="molecule type" value="Genomic_DNA"/>
</dbReference>
<organism evidence="1 2">
    <name type="scientific">Hypsizygus marmoreus</name>
    <name type="common">White beech mushroom</name>
    <name type="synonym">Agaricus marmoreus</name>
    <dbReference type="NCBI Taxonomy" id="39966"/>
    <lineage>
        <taxon>Eukaryota</taxon>
        <taxon>Fungi</taxon>
        <taxon>Dikarya</taxon>
        <taxon>Basidiomycota</taxon>
        <taxon>Agaricomycotina</taxon>
        <taxon>Agaricomycetes</taxon>
        <taxon>Agaricomycetidae</taxon>
        <taxon>Agaricales</taxon>
        <taxon>Tricholomatineae</taxon>
        <taxon>Lyophyllaceae</taxon>
        <taxon>Hypsizygus</taxon>
    </lineage>
</organism>
<dbReference type="AlphaFoldDB" id="A0A369JUG9"/>
<name>A0A369JUG9_HYPMA</name>
<comment type="caution">
    <text evidence="1">The sequence shown here is derived from an EMBL/GenBank/DDBJ whole genome shotgun (WGS) entry which is preliminary data.</text>
</comment>